<name>A0AAD3DN22_9CHLO</name>
<evidence type="ECO:0000256" key="1">
    <source>
        <dbReference type="ARBA" id="ARBA00022737"/>
    </source>
</evidence>
<evidence type="ECO:0000256" key="2">
    <source>
        <dbReference type="ARBA" id="ARBA00022803"/>
    </source>
</evidence>
<accession>A0AAD3DN22</accession>
<protein>
    <submittedName>
        <fullName evidence="4">Uncharacterized protein</fullName>
    </submittedName>
</protein>
<dbReference type="SUPFAM" id="SSF48452">
    <property type="entry name" value="TPR-like"/>
    <property type="match status" value="1"/>
</dbReference>
<keyword evidence="2" id="KW-0802">TPR repeat</keyword>
<evidence type="ECO:0000256" key="3">
    <source>
        <dbReference type="SAM" id="MobiDB-lite"/>
    </source>
</evidence>
<feature type="region of interest" description="Disordered" evidence="3">
    <location>
        <begin position="25"/>
        <end position="58"/>
    </location>
</feature>
<dbReference type="Proteomes" id="UP001054857">
    <property type="component" value="Unassembled WGS sequence"/>
</dbReference>
<dbReference type="InterPro" id="IPR019734">
    <property type="entry name" value="TPR_rpt"/>
</dbReference>
<keyword evidence="5" id="KW-1185">Reference proteome</keyword>
<reference evidence="4 5" key="1">
    <citation type="journal article" date="2021" name="Sci. Rep.">
        <title>Genome sequencing of the multicellular alga Astrephomene provides insights into convergent evolution of germ-soma differentiation.</title>
        <authorList>
            <person name="Yamashita S."/>
            <person name="Yamamoto K."/>
            <person name="Matsuzaki R."/>
            <person name="Suzuki S."/>
            <person name="Yamaguchi H."/>
            <person name="Hirooka S."/>
            <person name="Minakuchi Y."/>
            <person name="Miyagishima S."/>
            <person name="Kawachi M."/>
            <person name="Toyoda A."/>
            <person name="Nozaki H."/>
        </authorList>
    </citation>
    <scope>NUCLEOTIDE SEQUENCE [LARGE SCALE GENOMIC DNA]</scope>
    <source>
        <strain evidence="4 5">NIES-4017</strain>
    </source>
</reference>
<dbReference type="Gene3D" id="1.25.40.10">
    <property type="entry name" value="Tetratricopeptide repeat domain"/>
    <property type="match status" value="1"/>
</dbReference>
<dbReference type="PANTHER" id="PTHR22904">
    <property type="entry name" value="TPR REPEAT CONTAINING PROTEIN"/>
    <property type="match status" value="1"/>
</dbReference>
<organism evidence="4 5">
    <name type="scientific">Astrephomene gubernaculifera</name>
    <dbReference type="NCBI Taxonomy" id="47775"/>
    <lineage>
        <taxon>Eukaryota</taxon>
        <taxon>Viridiplantae</taxon>
        <taxon>Chlorophyta</taxon>
        <taxon>core chlorophytes</taxon>
        <taxon>Chlorophyceae</taxon>
        <taxon>CS clade</taxon>
        <taxon>Chlamydomonadales</taxon>
        <taxon>Astrephomenaceae</taxon>
        <taxon>Astrephomene</taxon>
    </lineage>
</organism>
<evidence type="ECO:0000313" key="5">
    <source>
        <dbReference type="Proteomes" id="UP001054857"/>
    </source>
</evidence>
<dbReference type="PANTHER" id="PTHR22904:SF523">
    <property type="entry name" value="STRESS-INDUCED-PHOSPHOPROTEIN 1"/>
    <property type="match status" value="1"/>
</dbReference>
<feature type="compositionally biased region" description="Acidic residues" evidence="3">
    <location>
        <begin position="34"/>
        <end position="44"/>
    </location>
</feature>
<dbReference type="EMBL" id="BMAR01000006">
    <property type="protein sequence ID" value="GFR43598.1"/>
    <property type="molecule type" value="Genomic_DNA"/>
</dbReference>
<dbReference type="AlphaFoldDB" id="A0AAD3DN22"/>
<feature type="compositionally biased region" description="Acidic residues" evidence="3">
    <location>
        <begin position="341"/>
        <end position="351"/>
    </location>
</feature>
<dbReference type="InterPro" id="IPR011990">
    <property type="entry name" value="TPR-like_helical_dom_sf"/>
</dbReference>
<proteinExistence type="predicted"/>
<keyword evidence="1" id="KW-0677">Repeat</keyword>
<comment type="caution">
    <text evidence="4">The sequence shown here is derived from an EMBL/GenBank/DDBJ whole genome shotgun (WGS) entry which is preliminary data.</text>
</comment>
<dbReference type="SMART" id="SM00028">
    <property type="entry name" value="TPR"/>
    <property type="match status" value="2"/>
</dbReference>
<feature type="region of interest" description="Disordered" evidence="3">
    <location>
        <begin position="140"/>
        <end position="161"/>
    </location>
</feature>
<gene>
    <name evidence="4" type="ORF">Agub_g4695</name>
</gene>
<dbReference type="GO" id="GO:0051879">
    <property type="term" value="F:Hsp90 protein binding"/>
    <property type="evidence" value="ECO:0007669"/>
    <property type="project" value="TreeGrafter"/>
</dbReference>
<feature type="region of interest" description="Disordered" evidence="3">
    <location>
        <begin position="612"/>
        <end position="641"/>
    </location>
</feature>
<sequence length="666" mass="71830">MLPAGLDDFMSHVLSQIASSNGFDIRFPGHGDDGENDGSGDDDVAPLARHSPLGPQDEDSFRHFLAQLRDPATSAPTKVALMHRLLADLRAATARQPPRALLAVPGAVAQLCALVTSDWPRRGDLAASAADVDLVVALRPPPPPTGNAGGSGSNARRRQAAAAAAAAPRITRLPHHSLRRVTTAVLTELARWLDSVNAMWDALFFQHLPTILADLAERYKYGQTYGRMYGRGQRTDQGQYMYERLLTLCSESAAESTVVRHFVANKLFDVVVQRYPRLDVRNARRSAWPRLRPRPMDDDCCPYSACSWPARPGPQCDSEGVTAWFESQLDSDSGSEAAGREDEEAEAEAEEGGAGGAVSWLGRRAVNAGAGAEVPQLAAPDVPPSRLLGVPPGMEGMFGADVEPGPDSRDPLPTAFLRFLSCSWPSLPAEARLRPLQRGLLAALTAFPADTSSRQLLEGPLMYRMREAYHGAVLHQFAALRSADARLRDRAARLRLAGNQAFKAGQLEAALQCYTQAVALDWDEPVHRNNRCFTLTKLGRLAEARAEGLHSLACDPRNARSWSRLAAVFEALKQPQAAQLCYRQSLSLLAPRGDEELEGRVRGVELQLKVPRPGGNGGGVASVRARRRGGAPEPGVPQPAADRRHLLRGLRRHCDAAAAVGGGVCG</sequence>
<feature type="region of interest" description="Disordered" evidence="3">
    <location>
        <begin position="329"/>
        <end position="358"/>
    </location>
</feature>
<evidence type="ECO:0000313" key="4">
    <source>
        <dbReference type="EMBL" id="GFR43598.1"/>
    </source>
</evidence>